<dbReference type="PANTHER" id="PTHR13500:SF0">
    <property type="entry name" value="NUCLEOLAR PRE-RIBOSOMAL-ASSOCIATED PROTEIN 1"/>
    <property type="match status" value="1"/>
</dbReference>
<sequence length="244" mass="27700">MQAFRENNSEHDVVLEYLEAGGTGEEILLLLGNENRSIEDISVIFNVLQCIFIRIVTDLSSYLPDAEETSKCLLQSHTTTFHRLLGGSSYSAKKAALKLLTVMSTLSAKVAKYILTYLKLNFNLTFKLAKEENQNSTRRHFIHFVLSFLIEGSSSVIKLMLDKTGLLKSIFPGLVYDSAETIELVLMTIKKYVLENPAISKTTKLHVFNSTTLRILFELFNWRGRHKPVKKKFWKNSSEGATNE</sequence>
<dbReference type="InterPro" id="IPR039844">
    <property type="entry name" value="URB1"/>
</dbReference>
<gene>
    <name evidence="2" type="ORF">J437_LFUL000169</name>
</gene>
<dbReference type="GO" id="GO:0000466">
    <property type="term" value="P:maturation of 5.8S rRNA from tricistronic rRNA transcript (SSU-rRNA, 5.8S rRNA, LSU-rRNA)"/>
    <property type="evidence" value="ECO:0007669"/>
    <property type="project" value="TreeGrafter"/>
</dbReference>
<protein>
    <recommendedName>
        <fullName evidence="1">URB1 N-terminal domain-containing protein</fullName>
    </recommendedName>
</protein>
<feature type="domain" description="URB1 N-terminal" evidence="1">
    <location>
        <begin position="36"/>
        <end position="228"/>
    </location>
</feature>
<reference evidence="2" key="1">
    <citation type="submission" date="2013-04" db="EMBL/GenBank/DDBJ databases">
        <authorList>
            <person name="Qu J."/>
            <person name="Murali S.C."/>
            <person name="Bandaranaike D."/>
            <person name="Bellair M."/>
            <person name="Blankenburg K."/>
            <person name="Chao H."/>
            <person name="Dinh H."/>
            <person name="Doddapaneni H."/>
            <person name="Downs B."/>
            <person name="Dugan-Rocha S."/>
            <person name="Elkadiri S."/>
            <person name="Gnanaolivu R.D."/>
            <person name="Hernandez B."/>
            <person name="Javaid M."/>
            <person name="Jayaseelan J.C."/>
            <person name="Lee S."/>
            <person name="Li M."/>
            <person name="Ming W."/>
            <person name="Munidasa M."/>
            <person name="Muniz J."/>
            <person name="Nguyen L."/>
            <person name="Ongeri F."/>
            <person name="Osuji N."/>
            <person name="Pu L.-L."/>
            <person name="Puazo M."/>
            <person name="Qu C."/>
            <person name="Quiroz J."/>
            <person name="Raj R."/>
            <person name="Weissenberger G."/>
            <person name="Xin Y."/>
            <person name="Zou X."/>
            <person name="Han Y."/>
            <person name="Richards S."/>
            <person name="Worley K."/>
            <person name="Muzny D."/>
            <person name="Gibbs R."/>
        </authorList>
    </citation>
    <scope>NUCLEOTIDE SEQUENCE</scope>
    <source>
        <strain evidence="2">Sampled in the wild</strain>
    </source>
</reference>
<evidence type="ECO:0000313" key="3">
    <source>
        <dbReference type="Proteomes" id="UP000792457"/>
    </source>
</evidence>
<proteinExistence type="predicted"/>
<dbReference type="GO" id="GO:0000463">
    <property type="term" value="P:maturation of LSU-rRNA from tricistronic rRNA transcript (SSU-rRNA, 5.8S rRNA, LSU-rRNA)"/>
    <property type="evidence" value="ECO:0007669"/>
    <property type="project" value="TreeGrafter"/>
</dbReference>
<dbReference type="AlphaFoldDB" id="A0A8K0KAL0"/>
<reference evidence="2" key="2">
    <citation type="submission" date="2017-10" db="EMBL/GenBank/DDBJ databases">
        <title>Ladona fulva Genome sequencing and assembly.</title>
        <authorList>
            <person name="Murali S."/>
            <person name="Richards S."/>
            <person name="Bandaranaike D."/>
            <person name="Bellair M."/>
            <person name="Blankenburg K."/>
            <person name="Chao H."/>
            <person name="Dinh H."/>
            <person name="Doddapaneni H."/>
            <person name="Dugan-Rocha S."/>
            <person name="Elkadiri S."/>
            <person name="Gnanaolivu R."/>
            <person name="Hernandez B."/>
            <person name="Skinner E."/>
            <person name="Javaid M."/>
            <person name="Lee S."/>
            <person name="Li M."/>
            <person name="Ming W."/>
            <person name="Munidasa M."/>
            <person name="Muniz J."/>
            <person name="Nguyen L."/>
            <person name="Hughes D."/>
            <person name="Osuji N."/>
            <person name="Pu L.-L."/>
            <person name="Puazo M."/>
            <person name="Qu C."/>
            <person name="Quiroz J."/>
            <person name="Raj R."/>
            <person name="Weissenberger G."/>
            <person name="Xin Y."/>
            <person name="Zou X."/>
            <person name="Han Y."/>
            <person name="Worley K."/>
            <person name="Muzny D."/>
            <person name="Gibbs R."/>
        </authorList>
    </citation>
    <scope>NUCLEOTIDE SEQUENCE</scope>
    <source>
        <strain evidence="2">Sampled in the wild</strain>
    </source>
</reference>
<dbReference type="Pfam" id="PF11707">
    <property type="entry name" value="Npa1"/>
    <property type="match status" value="1"/>
</dbReference>
<comment type="caution">
    <text evidence="2">The sequence shown here is derived from an EMBL/GenBank/DDBJ whole genome shotgun (WGS) entry which is preliminary data.</text>
</comment>
<dbReference type="Proteomes" id="UP000792457">
    <property type="component" value="Unassembled WGS sequence"/>
</dbReference>
<dbReference type="InterPro" id="IPR021714">
    <property type="entry name" value="URB1_N"/>
</dbReference>
<keyword evidence="3" id="KW-1185">Reference proteome</keyword>
<accession>A0A8K0KAL0</accession>
<feature type="non-terminal residue" evidence="2">
    <location>
        <position position="1"/>
    </location>
</feature>
<dbReference type="GO" id="GO:0005730">
    <property type="term" value="C:nucleolus"/>
    <property type="evidence" value="ECO:0007669"/>
    <property type="project" value="TreeGrafter"/>
</dbReference>
<name>A0A8K0KAL0_LADFU</name>
<evidence type="ECO:0000259" key="1">
    <source>
        <dbReference type="Pfam" id="PF11707"/>
    </source>
</evidence>
<organism evidence="2 3">
    <name type="scientific">Ladona fulva</name>
    <name type="common">Scarce chaser dragonfly</name>
    <name type="synonym">Libellula fulva</name>
    <dbReference type="NCBI Taxonomy" id="123851"/>
    <lineage>
        <taxon>Eukaryota</taxon>
        <taxon>Metazoa</taxon>
        <taxon>Ecdysozoa</taxon>
        <taxon>Arthropoda</taxon>
        <taxon>Hexapoda</taxon>
        <taxon>Insecta</taxon>
        <taxon>Pterygota</taxon>
        <taxon>Palaeoptera</taxon>
        <taxon>Odonata</taxon>
        <taxon>Epiprocta</taxon>
        <taxon>Anisoptera</taxon>
        <taxon>Libelluloidea</taxon>
        <taxon>Libellulidae</taxon>
        <taxon>Ladona</taxon>
    </lineage>
</organism>
<dbReference type="PANTHER" id="PTHR13500">
    <property type="entry name" value="NUCLEOLAR PRERIBOSOMAL-ASSOCIATED PROTEIN 1"/>
    <property type="match status" value="1"/>
</dbReference>
<evidence type="ECO:0000313" key="2">
    <source>
        <dbReference type="EMBL" id="KAG8231452.1"/>
    </source>
</evidence>
<dbReference type="EMBL" id="KZ308556">
    <property type="protein sequence ID" value="KAG8231452.1"/>
    <property type="molecule type" value="Genomic_DNA"/>
</dbReference>
<dbReference type="OrthoDB" id="72892at2759"/>